<dbReference type="RefSeq" id="WP_132275388.1">
    <property type="nucleotide sequence ID" value="NZ_JAOBST010000042.1"/>
</dbReference>
<evidence type="ECO:0000256" key="2">
    <source>
        <dbReference type="ARBA" id="ARBA00022475"/>
    </source>
</evidence>
<organism evidence="8 9">
    <name type="scientific">Extibacter muris</name>
    <dbReference type="NCBI Taxonomy" id="1796622"/>
    <lineage>
        <taxon>Bacteria</taxon>
        <taxon>Bacillati</taxon>
        <taxon>Bacillota</taxon>
        <taxon>Clostridia</taxon>
        <taxon>Lachnospirales</taxon>
        <taxon>Lachnospiraceae</taxon>
        <taxon>Extibacter</taxon>
    </lineage>
</organism>
<reference evidence="8 9" key="1">
    <citation type="journal article" date="2016" name="Nat. Microbiol.">
        <title>The Mouse Intestinal Bacterial Collection (miBC) provides host-specific insight into cultured diversity and functional potential of the gut microbiota.</title>
        <authorList>
            <person name="Lagkouvardos I."/>
            <person name="Pukall R."/>
            <person name="Abt B."/>
            <person name="Foesel B.U."/>
            <person name="Meier-Kolthoff J.P."/>
            <person name="Kumar N."/>
            <person name="Bresciani A."/>
            <person name="Martinez I."/>
            <person name="Just S."/>
            <person name="Ziegler C."/>
            <person name="Brugiroux S."/>
            <person name="Garzetti D."/>
            <person name="Wenning M."/>
            <person name="Bui T.P."/>
            <person name="Wang J."/>
            <person name="Hugenholtz F."/>
            <person name="Plugge C.M."/>
            <person name="Peterson D.A."/>
            <person name="Hornef M.W."/>
            <person name="Baines J.F."/>
            <person name="Smidt H."/>
            <person name="Walter J."/>
            <person name="Kristiansen K."/>
            <person name="Nielsen H.B."/>
            <person name="Haller D."/>
            <person name="Overmann J."/>
            <person name="Stecher B."/>
            <person name="Clavel T."/>
        </authorList>
    </citation>
    <scope>NUCLEOTIDE SEQUENCE [LARGE SCALE GENOMIC DNA]</scope>
    <source>
        <strain evidence="8 9">DSM 28560</strain>
    </source>
</reference>
<feature type="transmembrane region" description="Helical" evidence="6">
    <location>
        <begin position="140"/>
        <end position="161"/>
    </location>
</feature>
<evidence type="ECO:0000256" key="3">
    <source>
        <dbReference type="ARBA" id="ARBA00022692"/>
    </source>
</evidence>
<keyword evidence="2" id="KW-1003">Cell membrane</keyword>
<evidence type="ECO:0000259" key="7">
    <source>
        <dbReference type="Pfam" id="PF02687"/>
    </source>
</evidence>
<evidence type="ECO:0000256" key="4">
    <source>
        <dbReference type="ARBA" id="ARBA00022989"/>
    </source>
</evidence>
<evidence type="ECO:0000256" key="5">
    <source>
        <dbReference type="ARBA" id="ARBA00023136"/>
    </source>
</evidence>
<evidence type="ECO:0000256" key="1">
    <source>
        <dbReference type="ARBA" id="ARBA00004651"/>
    </source>
</evidence>
<dbReference type="GO" id="GO:0005886">
    <property type="term" value="C:plasma membrane"/>
    <property type="evidence" value="ECO:0007669"/>
    <property type="project" value="UniProtKB-SubCell"/>
</dbReference>
<feature type="domain" description="ABC3 transporter permease C-terminal" evidence="7">
    <location>
        <begin position="5"/>
        <end position="108"/>
    </location>
</feature>
<evidence type="ECO:0000313" key="8">
    <source>
        <dbReference type="EMBL" id="TDA22533.1"/>
    </source>
</evidence>
<accession>A0A4R4FI31</accession>
<proteinExistence type="predicted"/>
<feature type="transmembrane region" description="Helical" evidence="6">
    <location>
        <begin position="223"/>
        <end position="245"/>
    </location>
</feature>
<evidence type="ECO:0000313" key="9">
    <source>
        <dbReference type="Proteomes" id="UP000295710"/>
    </source>
</evidence>
<feature type="transmembrane region" description="Helical" evidence="6">
    <location>
        <begin position="167"/>
        <end position="188"/>
    </location>
</feature>
<dbReference type="InterPro" id="IPR052536">
    <property type="entry name" value="ABC-4_Integral_Memb_Prot"/>
</dbReference>
<feature type="transmembrane region" description="Helical" evidence="6">
    <location>
        <begin position="48"/>
        <end position="74"/>
    </location>
</feature>
<dbReference type="PANTHER" id="PTHR46795">
    <property type="entry name" value="ABC TRANSPORTER PERMEASE-RELATED-RELATED"/>
    <property type="match status" value="1"/>
</dbReference>
<dbReference type="InterPro" id="IPR003838">
    <property type="entry name" value="ABC3_permease_C"/>
</dbReference>
<dbReference type="PANTHER" id="PTHR46795:SF3">
    <property type="entry name" value="ABC TRANSPORTER PERMEASE"/>
    <property type="match status" value="1"/>
</dbReference>
<dbReference type="EMBL" id="SMMX01000003">
    <property type="protein sequence ID" value="TDA22533.1"/>
    <property type="molecule type" value="Genomic_DNA"/>
</dbReference>
<feature type="transmembrane region" description="Helical" evidence="6">
    <location>
        <begin position="6"/>
        <end position="22"/>
    </location>
</feature>
<comment type="caution">
    <text evidence="8">The sequence shown here is derived from an EMBL/GenBank/DDBJ whole genome shotgun (WGS) entry which is preliminary data.</text>
</comment>
<dbReference type="AlphaFoldDB" id="A0A4R4FI31"/>
<keyword evidence="5 6" id="KW-0472">Membrane</keyword>
<dbReference type="Pfam" id="PF02687">
    <property type="entry name" value="FtsX"/>
    <property type="match status" value="1"/>
</dbReference>
<keyword evidence="9" id="KW-1185">Reference proteome</keyword>
<evidence type="ECO:0000256" key="6">
    <source>
        <dbReference type="SAM" id="Phobius"/>
    </source>
</evidence>
<keyword evidence="3 6" id="KW-0812">Transmembrane</keyword>
<gene>
    <name evidence="8" type="ORF">E1963_03635</name>
</gene>
<comment type="subcellular location">
    <subcellularLocation>
        <location evidence="1">Cell membrane</location>
        <topology evidence="1">Multi-pass membrane protein</topology>
    </subcellularLocation>
</comment>
<keyword evidence="4 6" id="KW-1133">Transmembrane helix</keyword>
<name>A0A4R4FI31_9FIRM</name>
<protein>
    <submittedName>
        <fullName evidence="8">FtsX-like permease family protein</fullName>
    </submittedName>
</protein>
<feature type="transmembrane region" description="Helical" evidence="6">
    <location>
        <begin position="86"/>
        <end position="106"/>
    </location>
</feature>
<sequence>MPSSMLGIIVFLVYADTLFLKYKSREIGVFLSLGIDRRSVQKIITKEFTVLFQLAALLGLFLSVPLAYLCWSLLNVFLRTQETAFTIGWMGLAVSLVFAIVSWLILRTVNRKYIQTVDILKILKSSDENEKAKDGSTFRLFMGCMFVPTGIVAFFTLQNIGGVLCTFLAFIGLALAVWGVYLLIIQLASIGDILKRFRAQAYYKNIVFYNLLKQKIRQYTRSIFVATLLIIFTIFGIGFIAAGFIDGYNVALNEPYDYTICTTADKGEMTEERIYRIAEDSNAEITEIVRIDSLLLGVESTYKDGSTDWSSRVVISQSNFNHISGQNIVVPEGSYTLYYDSSMQYKKNAFCGDNSLFYNPTTQDETYLIKMSRYALIGFLTHAHSFRRF</sequence>
<dbReference type="Proteomes" id="UP000295710">
    <property type="component" value="Unassembled WGS sequence"/>
</dbReference>